<evidence type="ECO:0000256" key="8">
    <source>
        <dbReference type="SAM" id="MobiDB-lite"/>
    </source>
</evidence>
<dbReference type="PANTHER" id="PTHR21646:SF95">
    <property type="entry name" value="UBIQUITIN CARBOXYL-TERMINAL HYDROLASE 4-RELATED"/>
    <property type="match status" value="1"/>
</dbReference>
<dbReference type="EMBL" id="BTFZ01000001">
    <property type="protein sequence ID" value="GMM33091.1"/>
    <property type="molecule type" value="Genomic_DNA"/>
</dbReference>
<keyword evidence="4 11" id="KW-0645">Protease</keyword>
<dbReference type="PROSITE" id="PS00972">
    <property type="entry name" value="USP_1"/>
    <property type="match status" value="1"/>
</dbReference>
<evidence type="ECO:0000256" key="2">
    <source>
        <dbReference type="ARBA" id="ARBA00009085"/>
    </source>
</evidence>
<comment type="catalytic activity">
    <reaction evidence="1">
        <text>Thiol-dependent hydrolysis of ester, thioester, amide, peptide and isopeptide bonds formed by the C-terminal Gly of ubiquitin (a 76-residue protein attached to proteins as an intracellular targeting signal).</text>
        <dbReference type="EC" id="3.4.19.12"/>
    </reaction>
</comment>
<keyword evidence="12" id="KW-1185">Reference proteome</keyword>
<feature type="compositionally biased region" description="Basic and acidic residues" evidence="8">
    <location>
        <begin position="140"/>
        <end position="159"/>
    </location>
</feature>
<evidence type="ECO:0000256" key="3">
    <source>
        <dbReference type="ARBA" id="ARBA00012759"/>
    </source>
</evidence>
<evidence type="ECO:0000256" key="7">
    <source>
        <dbReference type="ARBA" id="ARBA00022807"/>
    </source>
</evidence>
<dbReference type="InterPro" id="IPR018200">
    <property type="entry name" value="USP_CS"/>
</dbReference>
<dbReference type="PROSITE" id="PS50206">
    <property type="entry name" value="RHODANESE_3"/>
    <property type="match status" value="1"/>
</dbReference>
<dbReference type="InterPro" id="IPR036873">
    <property type="entry name" value="Rhodanese-like_dom_sf"/>
</dbReference>
<dbReference type="Gene3D" id="3.40.250.10">
    <property type="entry name" value="Rhodanese-like domain"/>
    <property type="match status" value="1"/>
</dbReference>
<evidence type="ECO:0000259" key="10">
    <source>
        <dbReference type="PROSITE" id="PS50235"/>
    </source>
</evidence>
<dbReference type="GO" id="GO:0004843">
    <property type="term" value="F:cysteine-type deubiquitinase activity"/>
    <property type="evidence" value="ECO:0007669"/>
    <property type="project" value="UniProtKB-EC"/>
</dbReference>
<dbReference type="Pfam" id="PF00443">
    <property type="entry name" value="UCH"/>
    <property type="match status" value="1"/>
</dbReference>
<sequence>MTATQSLTRPCRTLHLLNEDVGKIIATYNARKSLIELLKDALSYMKKYDEIISQQDSRSYEAAYINFMVLITLVSTIIPNNPQFKHDILHPSGKSSKKDSYDILKSKVVGDKSIDKVKNFIKEHSKLTNLEEPINNDNDNQEKEPPANDDIKNPPETRDNNGNLLERFERLRVHHIPDKSPQNTPTKYSNNLSPPSLNLHYRSRSPSPVRLPELEIPSLDPSYFQKYLTTPTGGSKWFIDPAELYEIIKSAAKSTLLLDIRYRKDFDNSHILVENIVCIEPFSIHNNFGERELQESLLISSELEQQLFENRDLFELVIFYDHDYVVPSSDPNNFQNFPKYFKKLMSTLNQRSPLKPLKRNPVILNGGFDTWRRLYGRDLVSQPKIDNIIQPQSFPSRPLSFRKTSISSTSNNTGIDNYDAAAAAMNGNHHSFGDNHFPSVNTTGGSSNHTGNSINLLESAPYTRNLQDFYTMAPSGQSNSVMNNANNSPAQHLYFPQQQPPAYVNKRLNLSVSNLNDVNSEFDSRSNSPSLVSSPNLPVIAPYSSPPPLYANPTPPQPVAFSPSNPGSPMLDGSSRLSVVSPITSSPSSSLMNVSKPVSLDFTSGLYNLGNSCYINCVLQCLTGTNQLAIIFLNNSYKRYVNINSKLGSKGVLANNYYEIVKLMSKSDGSYVIPSRFKNIVGSLNLEFRGFDQQDCQEFLNFLLDGLHEDLNQAGGKSPMKPLTDEEEAKRELLPIRLASTIEWERYLKTDFSTIVDIFQGQYLSRLECLTCHHTSTTYQAFSTLSLPIPQHKRSVTIYDCFEEFTKVELLDGDDRWRCPKCKTFTKSTKCLKITRLPKILILHFKRFKQGFGLEKLDTLIRYPIGNFSNSTIPNDNEMIDLGKFWPQVSSLDEQHKLSKFDSRGQVPPFKYRVYGVINHSGTLRGGHYTSYVYKGGKKQWCYYDDTKVYKNQKPSAVVSKDNYVLFLSRG</sequence>
<dbReference type="GeneID" id="90071070"/>
<evidence type="ECO:0000256" key="4">
    <source>
        <dbReference type="ARBA" id="ARBA00022670"/>
    </source>
</evidence>
<comment type="similarity">
    <text evidence="2">Belongs to the peptidase C19 family.</text>
</comment>
<dbReference type="CDD" id="cd02674">
    <property type="entry name" value="Peptidase_C19R"/>
    <property type="match status" value="1"/>
</dbReference>
<gene>
    <name evidence="11" type="ORF">DASC09_004160</name>
</gene>
<dbReference type="SUPFAM" id="SSF54001">
    <property type="entry name" value="Cysteine proteinases"/>
    <property type="match status" value="1"/>
</dbReference>
<dbReference type="AlphaFoldDB" id="A0AAV5QES3"/>
<reference evidence="11 12" key="1">
    <citation type="journal article" date="2023" name="Elife">
        <title>Identification of key yeast species and microbe-microbe interactions impacting larval growth of Drosophila in the wild.</title>
        <authorList>
            <person name="Mure A."/>
            <person name="Sugiura Y."/>
            <person name="Maeda R."/>
            <person name="Honda K."/>
            <person name="Sakurai N."/>
            <person name="Takahashi Y."/>
            <person name="Watada M."/>
            <person name="Katoh T."/>
            <person name="Gotoh A."/>
            <person name="Gotoh Y."/>
            <person name="Taniguchi I."/>
            <person name="Nakamura K."/>
            <person name="Hayashi T."/>
            <person name="Katayama T."/>
            <person name="Uemura T."/>
            <person name="Hattori Y."/>
        </authorList>
    </citation>
    <scope>NUCLEOTIDE SEQUENCE [LARGE SCALE GENOMIC DNA]</scope>
    <source>
        <strain evidence="11 12">SC-9</strain>
    </source>
</reference>
<feature type="region of interest" description="Disordered" evidence="8">
    <location>
        <begin position="174"/>
        <end position="194"/>
    </location>
</feature>
<dbReference type="InterPro" id="IPR050185">
    <property type="entry name" value="Ub_carboxyl-term_hydrolase"/>
</dbReference>
<evidence type="ECO:0000256" key="5">
    <source>
        <dbReference type="ARBA" id="ARBA00022786"/>
    </source>
</evidence>
<feature type="region of interest" description="Disordered" evidence="8">
    <location>
        <begin position="128"/>
        <end position="162"/>
    </location>
</feature>
<evidence type="ECO:0000256" key="1">
    <source>
        <dbReference type="ARBA" id="ARBA00000707"/>
    </source>
</evidence>
<dbReference type="GO" id="GO:0016579">
    <property type="term" value="P:protein deubiquitination"/>
    <property type="evidence" value="ECO:0007669"/>
    <property type="project" value="InterPro"/>
</dbReference>
<feature type="domain" description="Rhodanese" evidence="9">
    <location>
        <begin position="251"/>
        <end position="380"/>
    </location>
</feature>
<proteinExistence type="inferred from homology"/>
<keyword evidence="6" id="KW-0378">Hydrolase</keyword>
<keyword evidence="5" id="KW-0833">Ubl conjugation pathway</keyword>
<dbReference type="PROSITE" id="PS50235">
    <property type="entry name" value="USP_3"/>
    <property type="match status" value="1"/>
</dbReference>
<dbReference type="EC" id="3.4.19.12" evidence="3"/>
<protein>
    <recommendedName>
        <fullName evidence="3">ubiquitinyl hydrolase 1</fullName>
        <ecNumber evidence="3">3.4.19.12</ecNumber>
    </recommendedName>
</protein>
<dbReference type="Gene3D" id="3.90.70.10">
    <property type="entry name" value="Cysteine proteinases"/>
    <property type="match status" value="1"/>
</dbReference>
<dbReference type="PANTHER" id="PTHR21646">
    <property type="entry name" value="UBIQUITIN CARBOXYL-TERMINAL HYDROLASE"/>
    <property type="match status" value="1"/>
</dbReference>
<dbReference type="GO" id="GO:0006508">
    <property type="term" value="P:proteolysis"/>
    <property type="evidence" value="ECO:0007669"/>
    <property type="project" value="UniProtKB-KW"/>
</dbReference>
<dbReference type="RefSeq" id="XP_064850091.1">
    <property type="nucleotide sequence ID" value="XM_064994019.1"/>
</dbReference>
<dbReference type="InterPro" id="IPR028889">
    <property type="entry name" value="USP"/>
</dbReference>
<dbReference type="InterPro" id="IPR038765">
    <property type="entry name" value="Papain-like_cys_pep_sf"/>
</dbReference>
<comment type="caution">
    <text evidence="11">The sequence shown here is derived from an EMBL/GenBank/DDBJ whole genome shotgun (WGS) entry which is preliminary data.</text>
</comment>
<evidence type="ECO:0000313" key="12">
    <source>
        <dbReference type="Proteomes" id="UP001360560"/>
    </source>
</evidence>
<keyword evidence="7" id="KW-0788">Thiol protease</keyword>
<organism evidence="11 12">
    <name type="scientific">Saccharomycopsis crataegensis</name>
    <dbReference type="NCBI Taxonomy" id="43959"/>
    <lineage>
        <taxon>Eukaryota</taxon>
        <taxon>Fungi</taxon>
        <taxon>Dikarya</taxon>
        <taxon>Ascomycota</taxon>
        <taxon>Saccharomycotina</taxon>
        <taxon>Saccharomycetes</taxon>
        <taxon>Saccharomycopsidaceae</taxon>
        <taxon>Saccharomycopsis</taxon>
    </lineage>
</organism>
<accession>A0AAV5QES3</accession>
<evidence type="ECO:0000256" key="6">
    <source>
        <dbReference type="ARBA" id="ARBA00022801"/>
    </source>
</evidence>
<dbReference type="SUPFAM" id="SSF52821">
    <property type="entry name" value="Rhodanese/Cell cycle control phosphatase"/>
    <property type="match status" value="1"/>
</dbReference>
<dbReference type="InterPro" id="IPR001763">
    <property type="entry name" value="Rhodanese-like_dom"/>
</dbReference>
<evidence type="ECO:0000259" key="9">
    <source>
        <dbReference type="PROSITE" id="PS50206"/>
    </source>
</evidence>
<dbReference type="Proteomes" id="UP001360560">
    <property type="component" value="Unassembled WGS sequence"/>
</dbReference>
<feature type="compositionally biased region" description="Polar residues" evidence="8">
    <location>
        <begin position="180"/>
        <end position="194"/>
    </location>
</feature>
<feature type="domain" description="USP" evidence="10">
    <location>
        <begin position="604"/>
        <end position="971"/>
    </location>
</feature>
<name>A0AAV5QES3_9ASCO</name>
<evidence type="ECO:0000313" key="11">
    <source>
        <dbReference type="EMBL" id="GMM33091.1"/>
    </source>
</evidence>
<dbReference type="InterPro" id="IPR001394">
    <property type="entry name" value="Peptidase_C19_UCH"/>
</dbReference>